<protein>
    <submittedName>
        <fullName evidence="3">DUF2306 domain-containing protein</fullName>
    </submittedName>
</protein>
<feature type="transmembrane region" description="Helical" evidence="2">
    <location>
        <begin position="312"/>
        <end position="331"/>
    </location>
</feature>
<evidence type="ECO:0000313" key="3">
    <source>
        <dbReference type="EMBL" id="MBD8506759.1"/>
    </source>
</evidence>
<sequence>MRRTFTGKATWLALAIVCVVYAPMAIEYMWTFFGMRSPQLWISAFSQVVGESRATGPGSVEHEQAAAYAANRIALLLHTTTGGLAILLAIAQFSTRLRARHLVLHRATGRVFAGLVLISMITSMIYLVRVGPAGTFDGPAFHLQLWFLAIGTLAATIAAVVAIRARQLWMHQSLMAYAFALLLTAPLLRVQYMLYGALDPAYSQELTNMMGAIVLGFAAVTGAILASRHFSTPGKAPVAAVGRIDQVAWASSLLGTGMIVALHHRWIGDVTILTATLVASFVVFLGGFVLAENIAGRGTDQRALADWRIHRRALTLAPPMFLALWLVYSIPFTALEAFHGAALTAPPAVLTVGLVVVLAQRRVSRRPSHRRAGSDSSVAVGAQPGPRNR</sequence>
<feature type="transmembrane region" description="Helical" evidence="2">
    <location>
        <begin position="272"/>
        <end position="291"/>
    </location>
</feature>
<dbReference type="Pfam" id="PF10067">
    <property type="entry name" value="DUF2306"/>
    <property type="match status" value="1"/>
</dbReference>
<reference evidence="3" key="1">
    <citation type="submission" date="2020-09" db="EMBL/GenBank/DDBJ databases">
        <title>Hoyosella lacisalsi sp. nov., a halotolerant actinobacterium isolated from soil of Lake Gudzhirganskoe.</title>
        <authorList>
            <person name="Yang Q."/>
            <person name="Guo P.Y."/>
            <person name="Liu S.W."/>
            <person name="Li F.N."/>
            <person name="Sun C.H."/>
        </authorList>
    </citation>
    <scope>NUCLEOTIDE SEQUENCE</scope>
    <source>
        <strain evidence="3">G463</strain>
    </source>
</reference>
<dbReference type="EMBL" id="JACYWE010000005">
    <property type="protein sequence ID" value="MBD8506759.1"/>
    <property type="molecule type" value="Genomic_DNA"/>
</dbReference>
<keyword evidence="2" id="KW-0812">Transmembrane</keyword>
<dbReference type="AlphaFoldDB" id="A0A927JCM1"/>
<dbReference type="InterPro" id="IPR018750">
    <property type="entry name" value="DUF2306_membrane"/>
</dbReference>
<feature type="transmembrane region" description="Helical" evidence="2">
    <location>
        <begin position="247"/>
        <end position="266"/>
    </location>
</feature>
<proteinExistence type="predicted"/>
<name>A0A927JCM1_9ACTN</name>
<dbReference type="Proteomes" id="UP000642993">
    <property type="component" value="Unassembled WGS sequence"/>
</dbReference>
<accession>A0A927JCM1</accession>
<feature type="region of interest" description="Disordered" evidence="1">
    <location>
        <begin position="366"/>
        <end position="389"/>
    </location>
</feature>
<organism evidence="3 4">
    <name type="scientific">Lolliginicoccus lacisalsi</name>
    <dbReference type="NCBI Taxonomy" id="2742202"/>
    <lineage>
        <taxon>Bacteria</taxon>
        <taxon>Bacillati</taxon>
        <taxon>Actinomycetota</taxon>
        <taxon>Actinomycetes</taxon>
        <taxon>Mycobacteriales</taxon>
        <taxon>Hoyosellaceae</taxon>
        <taxon>Lolliginicoccus</taxon>
    </lineage>
</organism>
<comment type="caution">
    <text evidence="3">The sequence shown here is derived from an EMBL/GenBank/DDBJ whole genome shotgun (WGS) entry which is preliminary data.</text>
</comment>
<feature type="transmembrane region" description="Helical" evidence="2">
    <location>
        <begin position="337"/>
        <end position="359"/>
    </location>
</feature>
<feature type="transmembrane region" description="Helical" evidence="2">
    <location>
        <begin position="206"/>
        <end position="226"/>
    </location>
</feature>
<gene>
    <name evidence="3" type="ORF">HT102_09695</name>
</gene>
<dbReference type="RefSeq" id="WP_192039226.1">
    <property type="nucleotide sequence ID" value="NZ_JACYWE010000005.1"/>
</dbReference>
<evidence type="ECO:0000256" key="2">
    <source>
        <dbReference type="SAM" id="Phobius"/>
    </source>
</evidence>
<feature type="transmembrane region" description="Helical" evidence="2">
    <location>
        <begin position="143"/>
        <end position="162"/>
    </location>
</feature>
<feature type="transmembrane region" description="Helical" evidence="2">
    <location>
        <begin position="174"/>
        <end position="194"/>
    </location>
</feature>
<keyword evidence="4" id="KW-1185">Reference proteome</keyword>
<evidence type="ECO:0000313" key="4">
    <source>
        <dbReference type="Proteomes" id="UP000642993"/>
    </source>
</evidence>
<feature type="transmembrane region" description="Helical" evidence="2">
    <location>
        <begin position="73"/>
        <end position="91"/>
    </location>
</feature>
<feature type="transmembrane region" description="Helical" evidence="2">
    <location>
        <begin position="111"/>
        <end position="131"/>
    </location>
</feature>
<keyword evidence="2" id="KW-0472">Membrane</keyword>
<keyword evidence="2" id="KW-1133">Transmembrane helix</keyword>
<evidence type="ECO:0000256" key="1">
    <source>
        <dbReference type="SAM" id="MobiDB-lite"/>
    </source>
</evidence>
<feature type="transmembrane region" description="Helical" evidence="2">
    <location>
        <begin position="12"/>
        <end position="33"/>
    </location>
</feature>